<dbReference type="PANTHER" id="PTHR23257">
    <property type="entry name" value="SERINE-THREONINE PROTEIN KINASE"/>
    <property type="match status" value="1"/>
</dbReference>
<dbReference type="InterPro" id="IPR050167">
    <property type="entry name" value="Ser_Thr_protein_kinase"/>
</dbReference>
<feature type="domain" description="Protein kinase" evidence="2">
    <location>
        <begin position="431"/>
        <end position="715"/>
    </location>
</feature>
<comment type="caution">
    <text evidence="3">The sequence shown here is derived from an EMBL/GenBank/DDBJ whole genome shotgun (WGS) entry which is preliminary data.</text>
</comment>
<organism evidence="3 4">
    <name type="scientific">Dentiscutata erythropus</name>
    <dbReference type="NCBI Taxonomy" id="1348616"/>
    <lineage>
        <taxon>Eukaryota</taxon>
        <taxon>Fungi</taxon>
        <taxon>Fungi incertae sedis</taxon>
        <taxon>Mucoromycota</taxon>
        <taxon>Glomeromycotina</taxon>
        <taxon>Glomeromycetes</taxon>
        <taxon>Diversisporales</taxon>
        <taxon>Gigasporaceae</taxon>
        <taxon>Dentiscutata</taxon>
    </lineage>
</organism>
<dbReference type="InterPro" id="IPR001245">
    <property type="entry name" value="Ser-Thr/Tyr_kinase_cat_dom"/>
</dbReference>
<dbReference type="Pfam" id="PF07714">
    <property type="entry name" value="PK_Tyr_Ser-Thr"/>
    <property type="match status" value="1"/>
</dbReference>
<proteinExistence type="predicted"/>
<keyword evidence="1" id="KW-0547">Nucleotide-binding</keyword>
<keyword evidence="1" id="KW-0067">ATP-binding</keyword>
<dbReference type="EMBL" id="CAJVPY010012033">
    <property type="protein sequence ID" value="CAG8731334.1"/>
    <property type="molecule type" value="Genomic_DNA"/>
</dbReference>
<keyword evidence="4" id="KW-1185">Reference proteome</keyword>
<dbReference type="OrthoDB" id="2399193at2759"/>
<gene>
    <name evidence="3" type="ORF">DERYTH_LOCUS15149</name>
</gene>
<evidence type="ECO:0000313" key="3">
    <source>
        <dbReference type="EMBL" id="CAG8731334.1"/>
    </source>
</evidence>
<dbReference type="Gene3D" id="1.10.510.10">
    <property type="entry name" value="Transferase(Phosphotransferase) domain 1"/>
    <property type="match status" value="1"/>
</dbReference>
<sequence length="726" mass="84291">MSDQIVNRGLLINKGGIQPANLPICDFEIQPETIEDARVKLMFTTKHIDSFLLKNHIDPSIINYEDDYWISDIGFAGDESSLTEKLSVYMGILFLRKRLIFDNKKIKPSDELNNEMKLALKQNNPYHEVVEVFKDYGYFLPKKVILGHKLYSMTNLIAREDSPEQHFLESELKAFSDFAKLERNYILNQCFDTSFLTSINGENVMRDELKDWVLSCLKNDISSLQIISWEQLYPLYEIFDEPLKKEIKFILGSDELTKEFGVKERVLIAGEFPIKASTDYYCVNYPSHLNSAIIKSLENSTNTRNIHILALNSCSSVHDKISLKVPKNLPTSSIMCTNLTYLLSDKKKITANIQNYYNNRVNILINEDFEQDVKQSGYDVEIENDEFIHIDDYESKISRENQEVRYLLQWCIIFLPENLQTNIKSDTNDTIICLNTIGQPIYTTFKEENEAQRPVILNNKILSTKRVSGVTNIEWIRRMIKDGHIYCIDHEEFGKSTYVGFGCSGVITKTQWKKRNITIILKQIVPNDMLSESVSEELTKEIKAFLSVQYSSTKYADLGNLQDYLVQNNTLEWKQKINISRQVTRGLYFLHKNEILHRDLHIRNIVVKGDEDYEYGIRILIADFGLSKVVSRQTFNATYGMEYNYSSDIYSLGTIMWVISNNELFTTKYITNSLRERPVPGSTQSYVELYTKCLDDNPENRPNIENVYKSIHEEDIISGKLWEETE</sequence>
<dbReference type="AlphaFoldDB" id="A0A9N9IFD1"/>
<dbReference type="PROSITE" id="PS50011">
    <property type="entry name" value="PROTEIN_KINASE_DOM"/>
    <property type="match status" value="1"/>
</dbReference>
<dbReference type="PROSITE" id="PS00107">
    <property type="entry name" value="PROTEIN_KINASE_ATP"/>
    <property type="match status" value="1"/>
</dbReference>
<dbReference type="GO" id="GO:0005524">
    <property type="term" value="F:ATP binding"/>
    <property type="evidence" value="ECO:0007669"/>
    <property type="project" value="UniProtKB-UniRule"/>
</dbReference>
<dbReference type="InterPro" id="IPR000719">
    <property type="entry name" value="Prot_kinase_dom"/>
</dbReference>
<feature type="binding site" evidence="1">
    <location>
        <position position="522"/>
    </location>
    <ligand>
        <name>ATP</name>
        <dbReference type="ChEBI" id="CHEBI:30616"/>
    </ligand>
</feature>
<protein>
    <submittedName>
        <fullName evidence="3">27763_t:CDS:1</fullName>
    </submittedName>
</protein>
<evidence type="ECO:0000256" key="1">
    <source>
        <dbReference type="PROSITE-ProRule" id="PRU10141"/>
    </source>
</evidence>
<evidence type="ECO:0000313" key="4">
    <source>
        <dbReference type="Proteomes" id="UP000789405"/>
    </source>
</evidence>
<dbReference type="SUPFAM" id="SSF56112">
    <property type="entry name" value="Protein kinase-like (PK-like)"/>
    <property type="match status" value="1"/>
</dbReference>
<dbReference type="GO" id="GO:0004672">
    <property type="term" value="F:protein kinase activity"/>
    <property type="evidence" value="ECO:0007669"/>
    <property type="project" value="InterPro"/>
</dbReference>
<reference evidence="3" key="1">
    <citation type="submission" date="2021-06" db="EMBL/GenBank/DDBJ databases">
        <authorList>
            <person name="Kallberg Y."/>
            <person name="Tangrot J."/>
            <person name="Rosling A."/>
        </authorList>
    </citation>
    <scope>NUCLEOTIDE SEQUENCE</scope>
    <source>
        <strain evidence="3">MA453B</strain>
    </source>
</reference>
<name>A0A9N9IFD1_9GLOM</name>
<accession>A0A9N9IFD1</accession>
<dbReference type="GO" id="GO:0005737">
    <property type="term" value="C:cytoplasm"/>
    <property type="evidence" value="ECO:0007669"/>
    <property type="project" value="TreeGrafter"/>
</dbReference>
<dbReference type="InterPro" id="IPR011009">
    <property type="entry name" value="Kinase-like_dom_sf"/>
</dbReference>
<dbReference type="Proteomes" id="UP000789405">
    <property type="component" value="Unassembled WGS sequence"/>
</dbReference>
<evidence type="ECO:0000259" key="2">
    <source>
        <dbReference type="PROSITE" id="PS50011"/>
    </source>
</evidence>
<dbReference type="GO" id="GO:0007165">
    <property type="term" value="P:signal transduction"/>
    <property type="evidence" value="ECO:0007669"/>
    <property type="project" value="TreeGrafter"/>
</dbReference>
<dbReference type="InterPro" id="IPR017441">
    <property type="entry name" value="Protein_kinase_ATP_BS"/>
</dbReference>